<evidence type="ECO:0000313" key="11">
    <source>
        <dbReference type="EMBL" id="MFC6893045.1"/>
    </source>
</evidence>
<dbReference type="AlphaFoldDB" id="A0ABD5UU64"/>
<evidence type="ECO:0000313" key="12">
    <source>
        <dbReference type="Proteomes" id="UP001596296"/>
    </source>
</evidence>
<comment type="caution">
    <text evidence="11">The sequence shown here is derived from an EMBL/GenBank/DDBJ whole genome shotgun (WGS) entry which is preliminary data.</text>
</comment>
<dbReference type="GO" id="GO:0006817">
    <property type="term" value="P:phosphate ion transport"/>
    <property type="evidence" value="ECO:0007669"/>
    <property type="project" value="UniProtKB-KW"/>
</dbReference>
<feature type="transmembrane region" description="Helical" evidence="9">
    <location>
        <begin position="193"/>
        <end position="216"/>
    </location>
</feature>
<feature type="transmembrane region" description="Helical" evidence="9">
    <location>
        <begin position="81"/>
        <end position="99"/>
    </location>
</feature>
<feature type="transmembrane region" description="Helical" evidence="9">
    <location>
        <begin position="39"/>
        <end position="60"/>
    </location>
</feature>
<comment type="function">
    <text evidence="1">Potential transporter for phosphate.</text>
</comment>
<evidence type="ECO:0000256" key="6">
    <source>
        <dbReference type="ARBA" id="ARBA00022692"/>
    </source>
</evidence>
<protein>
    <recommendedName>
        <fullName evidence="9">Phosphate transporter</fullName>
    </recommendedName>
</protein>
<feature type="transmembrane region" description="Helical" evidence="9">
    <location>
        <begin position="260"/>
        <end position="279"/>
    </location>
</feature>
<evidence type="ECO:0000256" key="3">
    <source>
        <dbReference type="ARBA" id="ARBA00009916"/>
    </source>
</evidence>
<gene>
    <name evidence="11" type="ORF">ACFQE9_10590</name>
</gene>
<keyword evidence="8 9" id="KW-0472">Membrane</keyword>
<evidence type="ECO:0000256" key="8">
    <source>
        <dbReference type="ARBA" id="ARBA00023136"/>
    </source>
</evidence>
<evidence type="ECO:0000256" key="7">
    <source>
        <dbReference type="ARBA" id="ARBA00022989"/>
    </source>
</evidence>
<organism evidence="11 12">
    <name type="scientific">Halopenitus salinus</name>
    <dbReference type="NCBI Taxonomy" id="1198295"/>
    <lineage>
        <taxon>Archaea</taxon>
        <taxon>Methanobacteriati</taxon>
        <taxon>Methanobacteriota</taxon>
        <taxon>Stenosarchaea group</taxon>
        <taxon>Halobacteria</taxon>
        <taxon>Halobacteriales</taxon>
        <taxon>Haloferacaceae</taxon>
        <taxon>Halopenitus</taxon>
    </lineage>
</organism>
<evidence type="ECO:0000256" key="4">
    <source>
        <dbReference type="ARBA" id="ARBA00022448"/>
    </source>
</evidence>
<feature type="transmembrane region" description="Helical" evidence="9">
    <location>
        <begin position="228"/>
        <end position="248"/>
    </location>
</feature>
<dbReference type="PANTHER" id="PTHR11101:SF80">
    <property type="entry name" value="PHOSPHATE TRANSPORTER"/>
    <property type="match status" value="1"/>
</dbReference>
<evidence type="ECO:0000256" key="5">
    <source>
        <dbReference type="ARBA" id="ARBA00022592"/>
    </source>
</evidence>
<keyword evidence="7 9" id="KW-1133">Transmembrane helix</keyword>
<keyword evidence="5 9" id="KW-0592">Phosphate transport</keyword>
<dbReference type="PANTHER" id="PTHR11101">
    <property type="entry name" value="PHOSPHATE TRANSPORTER"/>
    <property type="match status" value="1"/>
</dbReference>
<dbReference type="Pfam" id="PF01384">
    <property type="entry name" value="PHO4"/>
    <property type="match status" value="1"/>
</dbReference>
<comment type="similarity">
    <text evidence="3 9">Belongs to the inorganic phosphate transporter (PiT) (TC 2.A.20) family.</text>
</comment>
<feature type="transmembrane region" description="Helical" evidence="9">
    <location>
        <begin position="285"/>
        <end position="304"/>
    </location>
</feature>
<sequence>MSELVLLAVGIVVAAFVGVNIGGSGTGVAFGPAVGSELVSKVVAGGLMSIFVLFGGWTIGRRVVDTLGAGLLSGNPFTLRTSIVVLFFVGGALFVSNVFGVPASTSMTAVGSIAGLGIARGTLNQGIALEIVAWWLVAPIVGFWVSAVVGRYWYDRLAAKLAIDRSEGPPAHIDRSGRIPTIQVAAGATRREVVGAGIVIAIACLNAFSAGASNVANAVAPLVGSGDLSMNAGVLLAAFAMGIGAFTLGRRTLETMGNDLTELPLTAALVVSLVTSVLVVGLSGLGIPASFVVIATMSIVGLGWGRATRLDRLPETPTERPAEIGAPVESGDAPGAIDDEDGSINVADLYEPTTTARVILLQNAVPVAATVGSYLVFLAVPSL</sequence>
<dbReference type="GO" id="GO:0016020">
    <property type="term" value="C:membrane"/>
    <property type="evidence" value="ECO:0007669"/>
    <property type="project" value="UniProtKB-SubCell"/>
</dbReference>
<keyword evidence="12" id="KW-1185">Reference proteome</keyword>
<evidence type="ECO:0000256" key="1">
    <source>
        <dbReference type="ARBA" id="ARBA00001981"/>
    </source>
</evidence>
<keyword evidence="6 9" id="KW-0812">Transmembrane</keyword>
<keyword evidence="4 9" id="KW-0813">Transport</keyword>
<evidence type="ECO:0000256" key="10">
    <source>
        <dbReference type="SAM" id="MobiDB-lite"/>
    </source>
</evidence>
<dbReference type="EMBL" id="JBHSXL010000009">
    <property type="protein sequence ID" value="MFC6893045.1"/>
    <property type="molecule type" value="Genomic_DNA"/>
</dbReference>
<comment type="subcellular location">
    <subcellularLocation>
        <location evidence="2 9">Membrane</location>
        <topology evidence="2 9">Multi-pass membrane protein</topology>
    </subcellularLocation>
</comment>
<feature type="region of interest" description="Disordered" evidence="10">
    <location>
        <begin position="315"/>
        <end position="338"/>
    </location>
</feature>
<evidence type="ECO:0000256" key="2">
    <source>
        <dbReference type="ARBA" id="ARBA00004141"/>
    </source>
</evidence>
<evidence type="ECO:0000256" key="9">
    <source>
        <dbReference type="RuleBase" id="RU363058"/>
    </source>
</evidence>
<accession>A0ABD5UU64</accession>
<dbReference type="Proteomes" id="UP001596296">
    <property type="component" value="Unassembled WGS sequence"/>
</dbReference>
<dbReference type="RefSeq" id="WP_379744209.1">
    <property type="nucleotide sequence ID" value="NZ_JBHSVN010000001.1"/>
</dbReference>
<proteinExistence type="inferred from homology"/>
<name>A0ABD5UU64_9EURY</name>
<dbReference type="InterPro" id="IPR001204">
    <property type="entry name" value="Phos_transporter"/>
</dbReference>
<feature type="transmembrane region" description="Helical" evidence="9">
    <location>
        <begin position="132"/>
        <end position="154"/>
    </location>
</feature>
<reference evidence="11 12" key="1">
    <citation type="journal article" date="2019" name="Int. J. Syst. Evol. Microbiol.">
        <title>The Global Catalogue of Microorganisms (GCM) 10K type strain sequencing project: providing services to taxonomists for standard genome sequencing and annotation.</title>
        <authorList>
            <consortium name="The Broad Institute Genomics Platform"/>
            <consortium name="The Broad Institute Genome Sequencing Center for Infectious Disease"/>
            <person name="Wu L."/>
            <person name="Ma J."/>
        </authorList>
    </citation>
    <scope>NUCLEOTIDE SEQUENCE [LARGE SCALE GENOMIC DNA]</scope>
    <source>
        <strain evidence="11 12">SKJ47</strain>
    </source>
</reference>